<dbReference type="InterPro" id="IPR012337">
    <property type="entry name" value="RNaseH-like_sf"/>
</dbReference>
<dbReference type="SUPFAM" id="SSF53098">
    <property type="entry name" value="Ribonuclease H-like"/>
    <property type="match status" value="1"/>
</dbReference>
<dbReference type="GO" id="GO:0003964">
    <property type="term" value="F:RNA-directed DNA polymerase activity"/>
    <property type="evidence" value="ECO:0007669"/>
    <property type="project" value="UniProtKB-KW"/>
</dbReference>
<dbReference type="InterPro" id="IPR036397">
    <property type="entry name" value="RNaseH_sf"/>
</dbReference>
<sequence>MPNTVHAITIQNLAMPNTVHASTTQNLSTPNTVHASTTQNLAMPNTVHASKSTHFIFFASSWKHPQTKDWLKDANRSLGEGIKAVGKENKNWLEEISHVLWAHRTMIKSSNGDTPFSLTYGTEAVIPAEIGMPTKARASSNREAKMQEANGKKILTTPKLDKEIHASSQETLCIGEQTRQAV</sequence>
<keyword evidence="2" id="KW-1185">Reference proteome</keyword>
<dbReference type="Gene3D" id="3.30.420.10">
    <property type="entry name" value="Ribonuclease H-like superfamily/Ribonuclease H"/>
    <property type="match status" value="1"/>
</dbReference>
<reference evidence="1" key="1">
    <citation type="journal article" date="2022" name="Int. J. Mol. Sci.">
        <title>Draft Genome of Tanacetum Coccineum: Genomic Comparison of Closely Related Tanacetum-Family Plants.</title>
        <authorList>
            <person name="Yamashiro T."/>
            <person name="Shiraishi A."/>
            <person name="Nakayama K."/>
            <person name="Satake H."/>
        </authorList>
    </citation>
    <scope>NUCLEOTIDE SEQUENCE</scope>
</reference>
<dbReference type="EMBL" id="BQNB010020838">
    <property type="protein sequence ID" value="GJU00180.1"/>
    <property type="molecule type" value="Genomic_DNA"/>
</dbReference>
<reference evidence="1" key="2">
    <citation type="submission" date="2022-01" db="EMBL/GenBank/DDBJ databases">
        <authorList>
            <person name="Yamashiro T."/>
            <person name="Shiraishi A."/>
            <person name="Satake H."/>
            <person name="Nakayama K."/>
        </authorList>
    </citation>
    <scope>NUCLEOTIDE SEQUENCE</scope>
</reference>
<evidence type="ECO:0000313" key="1">
    <source>
        <dbReference type="EMBL" id="GJU00180.1"/>
    </source>
</evidence>
<gene>
    <name evidence="1" type="ORF">Tco_1110518</name>
</gene>
<name>A0ABQ5IJ25_9ASTR</name>
<keyword evidence="1" id="KW-0695">RNA-directed DNA polymerase</keyword>
<organism evidence="1 2">
    <name type="scientific">Tanacetum coccineum</name>
    <dbReference type="NCBI Taxonomy" id="301880"/>
    <lineage>
        <taxon>Eukaryota</taxon>
        <taxon>Viridiplantae</taxon>
        <taxon>Streptophyta</taxon>
        <taxon>Embryophyta</taxon>
        <taxon>Tracheophyta</taxon>
        <taxon>Spermatophyta</taxon>
        <taxon>Magnoliopsida</taxon>
        <taxon>eudicotyledons</taxon>
        <taxon>Gunneridae</taxon>
        <taxon>Pentapetalae</taxon>
        <taxon>asterids</taxon>
        <taxon>campanulids</taxon>
        <taxon>Asterales</taxon>
        <taxon>Asteraceae</taxon>
        <taxon>Asteroideae</taxon>
        <taxon>Anthemideae</taxon>
        <taxon>Anthemidinae</taxon>
        <taxon>Tanacetum</taxon>
    </lineage>
</organism>
<comment type="caution">
    <text evidence="1">The sequence shown here is derived from an EMBL/GenBank/DDBJ whole genome shotgun (WGS) entry which is preliminary data.</text>
</comment>
<dbReference type="PANTHER" id="PTHR48475">
    <property type="entry name" value="RIBONUCLEASE H"/>
    <property type="match status" value="1"/>
</dbReference>
<dbReference type="PANTHER" id="PTHR48475:SF1">
    <property type="entry name" value="RNASE H TYPE-1 DOMAIN-CONTAINING PROTEIN"/>
    <property type="match status" value="1"/>
</dbReference>
<dbReference type="Proteomes" id="UP001151760">
    <property type="component" value="Unassembled WGS sequence"/>
</dbReference>
<accession>A0ABQ5IJ25</accession>
<evidence type="ECO:0000313" key="2">
    <source>
        <dbReference type="Proteomes" id="UP001151760"/>
    </source>
</evidence>
<keyword evidence="1" id="KW-0548">Nucleotidyltransferase</keyword>
<protein>
    <submittedName>
        <fullName evidence="1">Reverse transcriptase domain-containing protein</fullName>
    </submittedName>
</protein>
<keyword evidence="1" id="KW-0808">Transferase</keyword>
<proteinExistence type="predicted"/>